<dbReference type="Proteomes" id="UP000325182">
    <property type="component" value="Unassembled WGS sequence"/>
</dbReference>
<organism evidence="2 3">
    <name type="scientific">Rossellomorea vietnamensis</name>
    <dbReference type="NCBI Taxonomy" id="218284"/>
    <lineage>
        <taxon>Bacteria</taxon>
        <taxon>Bacillati</taxon>
        <taxon>Bacillota</taxon>
        <taxon>Bacilli</taxon>
        <taxon>Bacillales</taxon>
        <taxon>Bacillaceae</taxon>
        <taxon>Rossellomorea</taxon>
    </lineage>
</organism>
<feature type="transmembrane region" description="Helical" evidence="1">
    <location>
        <begin position="163"/>
        <end position="187"/>
    </location>
</feature>
<accession>A0A5D4M0K1</accession>
<feature type="transmembrane region" description="Helical" evidence="1">
    <location>
        <begin position="133"/>
        <end position="151"/>
    </location>
</feature>
<proteinExistence type="predicted"/>
<evidence type="ECO:0000256" key="1">
    <source>
        <dbReference type="SAM" id="Phobius"/>
    </source>
</evidence>
<feature type="transmembrane region" description="Helical" evidence="1">
    <location>
        <begin position="193"/>
        <end position="213"/>
    </location>
</feature>
<reference evidence="2 3" key="1">
    <citation type="submission" date="2019-08" db="EMBL/GenBank/DDBJ databases">
        <title>Bacillus genomes from the desert of Cuatro Cienegas, Coahuila.</title>
        <authorList>
            <person name="Olmedo-Alvarez G."/>
        </authorList>
    </citation>
    <scope>NUCLEOTIDE SEQUENCE [LARGE SCALE GENOMIC DNA]</scope>
    <source>
        <strain evidence="2 3">CH128b_4D</strain>
    </source>
</reference>
<name>A0A5D4M0K1_9BACI</name>
<feature type="transmembrane region" description="Helical" evidence="1">
    <location>
        <begin position="225"/>
        <end position="252"/>
    </location>
</feature>
<dbReference type="EMBL" id="VTEG01000035">
    <property type="protein sequence ID" value="TYR94848.1"/>
    <property type="molecule type" value="Genomic_DNA"/>
</dbReference>
<evidence type="ECO:0000313" key="3">
    <source>
        <dbReference type="Proteomes" id="UP000325182"/>
    </source>
</evidence>
<sequence>MNCPDCQHVNNGGNFCEQCGTKLTSAYSPPDPPSHMQPVQGGAGQYVQTAQAVPPPNPNVHLENAKQASKMYFSYFMTVLKSPMAATQNTNREQLTNGLISIGLFALIIPLIIYFSLDPSGDGAFMEFVVKPAFSYGIFILLIASYTYVSIKLGKASAGYTDVIARFGSMLIPFLGLFFIALIMSLIDMKLFPVLLGIGFFGSVFILPPLVISSFKKDTSPGLDVLYGTLLTYLAIFLTFIVMAAFIIATLIDLIQYQLESLIPF</sequence>
<evidence type="ECO:0000313" key="2">
    <source>
        <dbReference type="EMBL" id="TYR94848.1"/>
    </source>
</evidence>
<dbReference type="AlphaFoldDB" id="A0A5D4M0K1"/>
<keyword evidence="1" id="KW-0472">Membrane</keyword>
<comment type="caution">
    <text evidence="2">The sequence shown here is derived from an EMBL/GenBank/DDBJ whole genome shotgun (WGS) entry which is preliminary data.</text>
</comment>
<keyword evidence="1" id="KW-0812">Transmembrane</keyword>
<dbReference type="RefSeq" id="WP_187444526.1">
    <property type="nucleotide sequence ID" value="NZ_VTEG01000035.1"/>
</dbReference>
<keyword evidence="1" id="KW-1133">Transmembrane helix</keyword>
<feature type="transmembrane region" description="Helical" evidence="1">
    <location>
        <begin position="98"/>
        <end position="117"/>
    </location>
</feature>
<protein>
    <submittedName>
        <fullName evidence="2">Zinc ribbon domain-containing protein</fullName>
    </submittedName>
</protein>
<gene>
    <name evidence="2" type="ORF">FZC84_22155</name>
</gene>